<organism evidence="1 2">
    <name type="scientific">Candida viswanathii</name>
    <dbReference type="NCBI Taxonomy" id="5486"/>
    <lineage>
        <taxon>Eukaryota</taxon>
        <taxon>Fungi</taxon>
        <taxon>Dikarya</taxon>
        <taxon>Ascomycota</taxon>
        <taxon>Saccharomycotina</taxon>
        <taxon>Pichiomycetes</taxon>
        <taxon>Debaryomycetaceae</taxon>
        <taxon>Candida/Lodderomyces clade</taxon>
        <taxon>Candida</taxon>
    </lineage>
</organism>
<dbReference type="EMBL" id="QLNQ01000030">
    <property type="protein sequence ID" value="RCK54659.1"/>
    <property type="molecule type" value="Genomic_DNA"/>
</dbReference>
<gene>
    <name evidence="1" type="ORF">Cantr_03624</name>
</gene>
<evidence type="ECO:0000313" key="2">
    <source>
        <dbReference type="Proteomes" id="UP000253472"/>
    </source>
</evidence>
<proteinExistence type="predicted"/>
<protein>
    <submittedName>
        <fullName evidence="1">Uncharacterized protein</fullName>
    </submittedName>
</protein>
<evidence type="ECO:0000313" key="1">
    <source>
        <dbReference type="EMBL" id="RCK54659.1"/>
    </source>
</evidence>
<accession>A0A367XMK6</accession>
<sequence length="144" mass="17043">MNDTSEWSFSLWDASLDIEDLNNGASETETTIRPESNEHKVEEKQPANQYNPFIICKMNSFKKKQTRIRLKIYTKYVRINTKKTKETIKMAPADTLNWEAEHKWIQRRGFPSEVLIECFCARLGINKYQLSDSNRDWYIISRST</sequence>
<dbReference type="AlphaFoldDB" id="A0A367XMK6"/>
<keyword evidence="2" id="KW-1185">Reference proteome</keyword>
<comment type="caution">
    <text evidence="1">The sequence shown here is derived from an EMBL/GenBank/DDBJ whole genome shotgun (WGS) entry which is preliminary data.</text>
</comment>
<reference evidence="1 2" key="1">
    <citation type="submission" date="2018-06" db="EMBL/GenBank/DDBJ databases">
        <title>Whole genome sequencing of Candida tropicalis (genome annotated by CSBL at Korea University).</title>
        <authorList>
            <person name="Ahn J."/>
        </authorList>
    </citation>
    <scope>NUCLEOTIDE SEQUENCE [LARGE SCALE GENOMIC DNA]</scope>
    <source>
        <strain evidence="1 2">ATCC 20962</strain>
    </source>
</reference>
<dbReference type="OrthoDB" id="4022470at2759"/>
<dbReference type="Proteomes" id="UP000253472">
    <property type="component" value="Unassembled WGS sequence"/>
</dbReference>
<name>A0A367XMK6_9ASCO</name>